<dbReference type="Gene3D" id="2.60.40.1880">
    <property type="entry name" value="Invasion associated locus B (IalB) protein"/>
    <property type="match status" value="1"/>
</dbReference>
<dbReference type="RefSeq" id="WP_090664910.1">
    <property type="nucleotide sequence ID" value="NZ_FMZX01000025.1"/>
</dbReference>
<evidence type="ECO:0000256" key="1">
    <source>
        <dbReference type="SAM" id="SignalP"/>
    </source>
</evidence>
<sequence length="162" mass="16814">MRALPCFLLLASLLAPAAQAQQARPQKLGEFQSWIAASFAEGGQKVCYAFARASRQGVMLTVTHRQGRRDTVTVSAGYAYPRNAEATATVGGTDLPFYTAGSTAAARDGAAAIRAFRNGREAVLKGPGANGRGTVSDTFPLAGFSAAYDAISKECPPGGRNG</sequence>
<dbReference type="Pfam" id="PF06776">
    <property type="entry name" value="IalB"/>
    <property type="match status" value="1"/>
</dbReference>
<feature type="signal peptide" evidence="1">
    <location>
        <begin position="1"/>
        <end position="20"/>
    </location>
</feature>
<keyword evidence="1" id="KW-0732">Signal</keyword>
<dbReference type="AlphaFoldDB" id="A0A1G7BHQ2"/>
<dbReference type="InterPro" id="IPR038696">
    <property type="entry name" value="IalB_sf"/>
</dbReference>
<dbReference type="Proteomes" id="UP000198925">
    <property type="component" value="Unassembled WGS sequence"/>
</dbReference>
<proteinExistence type="predicted"/>
<evidence type="ECO:0008006" key="4">
    <source>
        <dbReference type="Google" id="ProtNLM"/>
    </source>
</evidence>
<name>A0A1G7BHQ2_9PROT</name>
<organism evidence="2 3">
    <name type="scientific">Belnapia rosea</name>
    <dbReference type="NCBI Taxonomy" id="938405"/>
    <lineage>
        <taxon>Bacteria</taxon>
        <taxon>Pseudomonadati</taxon>
        <taxon>Pseudomonadota</taxon>
        <taxon>Alphaproteobacteria</taxon>
        <taxon>Acetobacterales</taxon>
        <taxon>Roseomonadaceae</taxon>
        <taxon>Belnapia</taxon>
    </lineage>
</organism>
<evidence type="ECO:0000313" key="2">
    <source>
        <dbReference type="EMBL" id="SDE26574.1"/>
    </source>
</evidence>
<accession>A0A1G7BHQ2</accession>
<keyword evidence="3" id="KW-1185">Reference proteome</keyword>
<evidence type="ECO:0000313" key="3">
    <source>
        <dbReference type="Proteomes" id="UP000198925"/>
    </source>
</evidence>
<feature type="chain" id="PRO_5011758264" description="Invasion protein IalB, involved in pathogenesis" evidence="1">
    <location>
        <begin position="21"/>
        <end position="162"/>
    </location>
</feature>
<protein>
    <recommendedName>
        <fullName evidence="4">Invasion protein IalB, involved in pathogenesis</fullName>
    </recommendedName>
</protein>
<reference evidence="2 3" key="1">
    <citation type="submission" date="2016-10" db="EMBL/GenBank/DDBJ databases">
        <authorList>
            <person name="de Groot N.N."/>
        </authorList>
    </citation>
    <scope>NUCLEOTIDE SEQUENCE [LARGE SCALE GENOMIC DNA]</scope>
    <source>
        <strain evidence="2 3">CPCC 100156</strain>
    </source>
</reference>
<dbReference type="STRING" id="938405.SAMN02927895_01309"/>
<dbReference type="EMBL" id="FMZX01000025">
    <property type="protein sequence ID" value="SDE26574.1"/>
    <property type="molecule type" value="Genomic_DNA"/>
</dbReference>
<dbReference type="InterPro" id="IPR010642">
    <property type="entry name" value="Invasion_prot_B"/>
</dbReference>
<gene>
    <name evidence="2" type="ORF">SAMN04487779_102535</name>
</gene>